<organism evidence="2 3">
    <name type="scientific">Xylaria arbuscula</name>
    <dbReference type="NCBI Taxonomy" id="114810"/>
    <lineage>
        <taxon>Eukaryota</taxon>
        <taxon>Fungi</taxon>
        <taxon>Dikarya</taxon>
        <taxon>Ascomycota</taxon>
        <taxon>Pezizomycotina</taxon>
        <taxon>Sordariomycetes</taxon>
        <taxon>Xylariomycetidae</taxon>
        <taxon>Xylariales</taxon>
        <taxon>Xylariaceae</taxon>
        <taxon>Xylaria</taxon>
    </lineage>
</organism>
<evidence type="ECO:0000259" key="1">
    <source>
        <dbReference type="Pfam" id="PF00326"/>
    </source>
</evidence>
<dbReference type="InterPro" id="IPR001375">
    <property type="entry name" value="Peptidase_S9_cat"/>
</dbReference>
<dbReference type="AlphaFoldDB" id="A0A9W8N2Y4"/>
<dbReference type="SUPFAM" id="SSF53474">
    <property type="entry name" value="alpha/beta-Hydrolases"/>
    <property type="match status" value="1"/>
</dbReference>
<reference evidence="2" key="1">
    <citation type="submission" date="2022-07" db="EMBL/GenBank/DDBJ databases">
        <title>Genome Sequence of Xylaria arbuscula.</title>
        <authorList>
            <person name="Buettner E."/>
        </authorList>
    </citation>
    <scope>NUCLEOTIDE SEQUENCE</scope>
    <source>
        <strain evidence="2">VT107</strain>
    </source>
</reference>
<dbReference type="InterPro" id="IPR029058">
    <property type="entry name" value="AB_hydrolase_fold"/>
</dbReference>
<gene>
    <name evidence="2" type="ORF">NPX13_g11417</name>
</gene>
<name>A0A9W8N2Y4_9PEZI</name>
<protein>
    <recommendedName>
        <fullName evidence="1">Peptidase S9 prolyl oligopeptidase catalytic domain-containing protein</fullName>
    </recommendedName>
</protein>
<keyword evidence="3" id="KW-1185">Reference proteome</keyword>
<dbReference type="Gene3D" id="3.40.50.1820">
    <property type="entry name" value="alpha/beta hydrolase"/>
    <property type="match status" value="1"/>
</dbReference>
<evidence type="ECO:0000313" key="2">
    <source>
        <dbReference type="EMBL" id="KAJ3551227.1"/>
    </source>
</evidence>
<accession>A0A9W8N2Y4</accession>
<proteinExistence type="predicted"/>
<evidence type="ECO:0000313" key="3">
    <source>
        <dbReference type="Proteomes" id="UP001148614"/>
    </source>
</evidence>
<comment type="caution">
    <text evidence="2">The sequence shown here is derived from an EMBL/GenBank/DDBJ whole genome shotgun (WGS) entry which is preliminary data.</text>
</comment>
<dbReference type="GO" id="GO:0006508">
    <property type="term" value="P:proteolysis"/>
    <property type="evidence" value="ECO:0007669"/>
    <property type="project" value="InterPro"/>
</dbReference>
<sequence length="182" mass="20343">MGDAKEALDQIRKSPRFHGRLGMWGWSAGGHLTGIMGTKPDIKLEFLILAYPVITMDDQFTHGPSRHNLLGEAPGQEQIDKMSVDKQVTVHTPPTFIFHTASDKDVPLENSLRFAIAMGKKKRPFVLHVQKEGAHGVGLNGWQNGLKPWLLDIISKKPIINSTPDVNDWESANGYIQNHTFR</sequence>
<dbReference type="Pfam" id="PF00326">
    <property type="entry name" value="Peptidase_S9"/>
    <property type="match status" value="1"/>
</dbReference>
<dbReference type="Proteomes" id="UP001148614">
    <property type="component" value="Unassembled WGS sequence"/>
</dbReference>
<dbReference type="GO" id="GO:0008236">
    <property type="term" value="F:serine-type peptidase activity"/>
    <property type="evidence" value="ECO:0007669"/>
    <property type="project" value="InterPro"/>
</dbReference>
<feature type="domain" description="Peptidase S9 prolyl oligopeptidase catalytic" evidence="1">
    <location>
        <begin position="19"/>
        <end position="138"/>
    </location>
</feature>
<dbReference type="EMBL" id="JANPWZ010003804">
    <property type="protein sequence ID" value="KAJ3551227.1"/>
    <property type="molecule type" value="Genomic_DNA"/>
</dbReference>